<dbReference type="KEGG" id="vpo:Kpol_1066p47"/>
<organism evidence="4">
    <name type="scientific">Vanderwaltozyma polyspora (strain ATCC 22028 / DSM 70294 / BCRC 21397 / CBS 2163 / NBRC 10782 / NRRL Y-8283 / UCD 57-17)</name>
    <name type="common">Kluyveromyces polysporus</name>
    <dbReference type="NCBI Taxonomy" id="436907"/>
    <lineage>
        <taxon>Eukaryota</taxon>
        <taxon>Fungi</taxon>
        <taxon>Dikarya</taxon>
        <taxon>Ascomycota</taxon>
        <taxon>Saccharomycotina</taxon>
        <taxon>Saccharomycetes</taxon>
        <taxon>Saccharomycetales</taxon>
        <taxon>Saccharomycetaceae</taxon>
        <taxon>Vanderwaltozyma</taxon>
    </lineage>
</organism>
<protein>
    <recommendedName>
        <fullName evidence="2">INO2 bHLH domain-containing protein</fullName>
    </recommendedName>
</protein>
<name>A7TMR6_VANPO</name>
<accession>A7TMR6</accession>
<reference evidence="3 4" key="1">
    <citation type="journal article" date="2007" name="Proc. Natl. Acad. Sci. U.S.A.">
        <title>Independent sorting-out of thousands of duplicated gene pairs in two yeast species descended from a whole-genome duplication.</title>
        <authorList>
            <person name="Scannell D.R."/>
            <person name="Frank A.C."/>
            <person name="Conant G.C."/>
            <person name="Byrne K.P."/>
            <person name="Woolfit M."/>
            <person name="Wolfe K.H."/>
        </authorList>
    </citation>
    <scope>NUCLEOTIDE SEQUENCE [LARGE SCALE GENOMIC DNA]</scope>
    <source>
        <strain evidence="4">ATCC 22028 / DSM 70294 / BCRC 21397 / CBS 2163 / NBRC 10782 / NRRL Y-8283 / UCD 57-17</strain>
    </source>
</reference>
<feature type="compositionally biased region" description="Low complexity" evidence="1">
    <location>
        <begin position="215"/>
        <end position="230"/>
    </location>
</feature>
<feature type="domain" description="INO2 bHLH" evidence="2">
    <location>
        <begin position="378"/>
        <end position="468"/>
    </location>
</feature>
<dbReference type="OrthoDB" id="3973009at2759"/>
<sequence length="472" mass="53576">MDNFSALFSITKDNNSSYMDDDFDLGIDFETAYNVFNEVFDDNDNSDKNDDHNYNRNSPTKSQKQNNINTNIIHNHDQNLSQLQNHNYMNDNVLLTNTLPSPLKVTSPDLNLISNNMSNNHNQNHIHNDNSNSKKNFNVNNDRYLQNNITPTNGLHISSPTDMDKEIQNILNSQSDDSLLLPTTNPQLLTSLESNAIENFLDSLINSHPSPISAINTNNNNHTNNHTASNVFDNDGENNFHHSNNNPSHNHTFILSPAFNSNTSSSTSNSNIASNYSTQSVTTNNSSALQKQNMHIDQQNQIIKGNNPISSSSNTFIENKSTNIQDSNNDKRTSHNNSNELKITNDPPSVKSSIYLPNEIELPELKIDDSEMPSDIRSDPKKVKKWRHVNAERQRRNLIKSTFENLISLVKFPRYEEVDPKDIKNDGEKNLITFPMDKRIPKHISLSYILQDMKGIISANEQLEFLLNTILE</sequence>
<feature type="compositionally biased region" description="Polar residues" evidence="1">
    <location>
        <begin position="56"/>
        <end position="65"/>
    </location>
</feature>
<dbReference type="Proteomes" id="UP000000267">
    <property type="component" value="Unassembled WGS sequence"/>
</dbReference>
<dbReference type="InterPro" id="IPR057071">
    <property type="entry name" value="bHLH_INO2"/>
</dbReference>
<evidence type="ECO:0000256" key="1">
    <source>
        <dbReference type="SAM" id="MobiDB-lite"/>
    </source>
</evidence>
<dbReference type="Pfam" id="PF23179">
    <property type="entry name" value="bHLH_INO2"/>
    <property type="match status" value="1"/>
</dbReference>
<gene>
    <name evidence="3" type="ORF">Kpol_1066p47</name>
</gene>
<dbReference type="GeneID" id="5544642"/>
<dbReference type="OMA" id="KIDDSEM"/>
<feature type="region of interest" description="Disordered" evidence="1">
    <location>
        <begin position="321"/>
        <end position="350"/>
    </location>
</feature>
<dbReference type="InParanoid" id="A7TMR6"/>
<dbReference type="CDD" id="cd11388">
    <property type="entry name" value="bHLH_ScINO2_like"/>
    <property type="match status" value="1"/>
</dbReference>
<dbReference type="eggNOG" id="ENOG502S8Z5">
    <property type="taxonomic scope" value="Eukaryota"/>
</dbReference>
<evidence type="ECO:0000259" key="2">
    <source>
        <dbReference type="Pfam" id="PF23179"/>
    </source>
</evidence>
<dbReference type="SUPFAM" id="SSF47459">
    <property type="entry name" value="HLH, helix-loop-helix DNA-binding domain"/>
    <property type="match status" value="1"/>
</dbReference>
<dbReference type="HOGENOM" id="CLU_717775_0_0_1"/>
<feature type="compositionally biased region" description="Low complexity" evidence="1">
    <location>
        <begin position="241"/>
        <end position="251"/>
    </location>
</feature>
<proteinExistence type="predicted"/>
<dbReference type="EMBL" id="DS480424">
    <property type="protein sequence ID" value="EDO16480.1"/>
    <property type="molecule type" value="Genomic_DNA"/>
</dbReference>
<dbReference type="RefSeq" id="XP_001644338.1">
    <property type="nucleotide sequence ID" value="XM_001644288.1"/>
</dbReference>
<evidence type="ECO:0000313" key="4">
    <source>
        <dbReference type="Proteomes" id="UP000000267"/>
    </source>
</evidence>
<dbReference type="InterPro" id="IPR036638">
    <property type="entry name" value="HLH_DNA-bd_sf"/>
</dbReference>
<feature type="compositionally biased region" description="Polar residues" evidence="1">
    <location>
        <begin position="335"/>
        <end position="350"/>
    </location>
</feature>
<keyword evidence="4" id="KW-1185">Reference proteome</keyword>
<feature type="region of interest" description="Disordered" evidence="1">
    <location>
        <begin position="215"/>
        <end position="256"/>
    </location>
</feature>
<feature type="compositionally biased region" description="Basic and acidic residues" evidence="1">
    <location>
        <begin position="45"/>
        <end position="54"/>
    </location>
</feature>
<dbReference type="AlphaFoldDB" id="A7TMR6"/>
<feature type="region of interest" description="Disordered" evidence="1">
    <location>
        <begin position="40"/>
        <end position="66"/>
    </location>
</feature>
<evidence type="ECO:0000313" key="3">
    <source>
        <dbReference type="EMBL" id="EDO16480.1"/>
    </source>
</evidence>
<dbReference type="STRING" id="436907.A7TMR6"/>
<dbReference type="GO" id="GO:0046983">
    <property type="term" value="F:protein dimerization activity"/>
    <property type="evidence" value="ECO:0007669"/>
    <property type="project" value="InterPro"/>
</dbReference>